<sequence length="73" mass="8863">MWLYISLWDENNPNERQRQINTQPGIPTMYIQNRRVTFLILEGTRTNSIQKSIYDILRKNGLKINDKLQFYEM</sequence>
<dbReference type="Proteomes" id="UP000001338">
    <property type="component" value="Unassembled WGS sequence"/>
</dbReference>
<name>A0A828YXV9_9LEPT</name>
<evidence type="ECO:0000313" key="1">
    <source>
        <dbReference type="EMBL" id="EKR62360.1"/>
    </source>
</evidence>
<proteinExistence type="predicted"/>
<reference evidence="1 2" key="1">
    <citation type="submission" date="2012-10" db="EMBL/GenBank/DDBJ databases">
        <authorList>
            <person name="Harkins D.M."/>
            <person name="Durkin A.S."/>
            <person name="Brinkac L.M."/>
            <person name="Haft D.H."/>
            <person name="Selengut J.D."/>
            <person name="Sanka R."/>
            <person name="DePew J."/>
            <person name="Purushe J."/>
            <person name="Whelen A.C."/>
            <person name="Vinetz J.M."/>
            <person name="Sutton G.G."/>
            <person name="Nierman W.C."/>
            <person name="Fouts D.E."/>
        </authorList>
    </citation>
    <scope>NUCLEOTIDE SEQUENCE [LARGE SCALE GENOMIC DNA]</scope>
    <source>
        <strain evidence="1 2">2006001853</strain>
    </source>
</reference>
<dbReference type="EMBL" id="AFLV02000081">
    <property type="protein sequence ID" value="EKR62360.1"/>
    <property type="molecule type" value="Genomic_DNA"/>
</dbReference>
<gene>
    <name evidence="1" type="ORF">LEP1GSC036_1682</name>
</gene>
<accession>A0A828YXV9</accession>
<dbReference type="AlphaFoldDB" id="A0A828YXV9"/>
<organism evidence="1 2">
    <name type="scientific">Leptospira weilii str. 2006001853</name>
    <dbReference type="NCBI Taxonomy" id="1001589"/>
    <lineage>
        <taxon>Bacteria</taxon>
        <taxon>Pseudomonadati</taxon>
        <taxon>Spirochaetota</taxon>
        <taxon>Spirochaetia</taxon>
        <taxon>Leptospirales</taxon>
        <taxon>Leptospiraceae</taxon>
        <taxon>Leptospira</taxon>
    </lineage>
</organism>
<comment type="caution">
    <text evidence="1">The sequence shown here is derived from an EMBL/GenBank/DDBJ whole genome shotgun (WGS) entry which is preliminary data.</text>
</comment>
<evidence type="ECO:0000313" key="2">
    <source>
        <dbReference type="Proteomes" id="UP000001338"/>
    </source>
</evidence>
<protein>
    <submittedName>
        <fullName evidence="1">Uncharacterized protein</fullName>
    </submittedName>
</protein>